<dbReference type="Pfam" id="PF03645">
    <property type="entry name" value="Tctex-1"/>
    <property type="match status" value="1"/>
</dbReference>
<dbReference type="EMBL" id="ABEU02000007">
    <property type="protein sequence ID" value="PNR50505.1"/>
    <property type="molecule type" value="Genomic_DNA"/>
</dbReference>
<evidence type="ECO:0000313" key="3">
    <source>
        <dbReference type="Proteomes" id="UP000006727"/>
    </source>
</evidence>
<evidence type="ECO:0000313" key="1">
    <source>
        <dbReference type="EMBL" id="PNR50505.1"/>
    </source>
</evidence>
<dbReference type="AlphaFoldDB" id="A0A2K1K9P9"/>
<dbReference type="Proteomes" id="UP000006727">
    <property type="component" value="Chromosome 7"/>
</dbReference>
<proteinExistence type="predicted"/>
<accession>A0A2K1K9P9</accession>
<organism evidence="1">
    <name type="scientific">Physcomitrium patens</name>
    <name type="common">Spreading-leaved earth moss</name>
    <name type="synonym">Physcomitrella patens</name>
    <dbReference type="NCBI Taxonomy" id="3218"/>
    <lineage>
        <taxon>Eukaryota</taxon>
        <taxon>Viridiplantae</taxon>
        <taxon>Streptophyta</taxon>
        <taxon>Embryophyta</taxon>
        <taxon>Bryophyta</taxon>
        <taxon>Bryophytina</taxon>
        <taxon>Bryopsida</taxon>
        <taxon>Funariidae</taxon>
        <taxon>Funariales</taxon>
        <taxon>Funariaceae</taxon>
        <taxon>Physcomitrium</taxon>
    </lineage>
</organism>
<dbReference type="Gramene" id="Pp3c7_240V3.1">
    <property type="protein sequence ID" value="Pp3c7_240V3.1"/>
    <property type="gene ID" value="Pp3c7_240"/>
</dbReference>
<name>A0A2K1K9P9_PHYPA</name>
<dbReference type="EnsemblPlants" id="Pp3c7_240V3.1">
    <property type="protein sequence ID" value="Pp3c7_240V3.1"/>
    <property type="gene ID" value="Pp3c7_240"/>
</dbReference>
<evidence type="ECO:0000313" key="2">
    <source>
        <dbReference type="EnsemblPlants" id="Pp3c7_240V3.1"/>
    </source>
</evidence>
<dbReference type="InParanoid" id="A0A2K1K9P9"/>
<protein>
    <submittedName>
        <fullName evidence="1 2">Uncharacterized protein</fullName>
    </submittedName>
</protein>
<gene>
    <name evidence="1" type="ORF">PHYPA_009691</name>
</gene>
<reference evidence="1 3" key="2">
    <citation type="journal article" date="2018" name="Plant J.">
        <title>The Physcomitrella patens chromosome-scale assembly reveals moss genome structure and evolution.</title>
        <authorList>
            <person name="Lang D."/>
            <person name="Ullrich K.K."/>
            <person name="Murat F."/>
            <person name="Fuchs J."/>
            <person name="Jenkins J."/>
            <person name="Haas F.B."/>
            <person name="Piednoel M."/>
            <person name="Gundlach H."/>
            <person name="Van Bel M."/>
            <person name="Meyberg R."/>
            <person name="Vives C."/>
            <person name="Morata J."/>
            <person name="Symeonidi A."/>
            <person name="Hiss M."/>
            <person name="Muchero W."/>
            <person name="Kamisugi Y."/>
            <person name="Saleh O."/>
            <person name="Blanc G."/>
            <person name="Decker E.L."/>
            <person name="van Gessel N."/>
            <person name="Grimwood J."/>
            <person name="Hayes R.D."/>
            <person name="Graham S.W."/>
            <person name="Gunter L.E."/>
            <person name="McDaniel S.F."/>
            <person name="Hoernstein S.N.W."/>
            <person name="Larsson A."/>
            <person name="Li F.W."/>
            <person name="Perroud P.F."/>
            <person name="Phillips J."/>
            <person name="Ranjan P."/>
            <person name="Rokshar D.S."/>
            <person name="Rothfels C.J."/>
            <person name="Schneider L."/>
            <person name="Shu S."/>
            <person name="Stevenson D.W."/>
            <person name="Thummler F."/>
            <person name="Tillich M."/>
            <person name="Villarreal Aguilar J.C."/>
            <person name="Widiez T."/>
            <person name="Wong G.K."/>
            <person name="Wymore A."/>
            <person name="Zhang Y."/>
            <person name="Zimmer A.D."/>
            <person name="Quatrano R.S."/>
            <person name="Mayer K.F.X."/>
            <person name="Goodstein D."/>
            <person name="Casacuberta J.M."/>
            <person name="Vandepoele K."/>
            <person name="Reski R."/>
            <person name="Cuming A.C."/>
            <person name="Tuskan G.A."/>
            <person name="Maumus F."/>
            <person name="Salse J."/>
            <person name="Schmutz J."/>
            <person name="Rensing S.A."/>
        </authorList>
    </citation>
    <scope>NUCLEOTIDE SEQUENCE [LARGE SCALE GENOMIC DNA]</scope>
    <source>
        <strain evidence="2 3">cv. Gransden 2004</strain>
    </source>
</reference>
<keyword evidence="3" id="KW-1185">Reference proteome</keyword>
<dbReference type="InterPro" id="IPR005334">
    <property type="entry name" value="Tctex-1-like"/>
</dbReference>
<sequence>MAETLKPLETPASLADIKNELTSVPDTLLADTVEVHSELPYAPNARFQPEKVRQIIERILKEKLGPLPAYDFETAPAMAREIADHVKNEVRGCSSPLAFQSANSTLHRPNSRRLNIPFVQSPAYNQPPRLYEICKVHTLAQHIQHS</sequence>
<reference evidence="2" key="3">
    <citation type="submission" date="2020-12" db="UniProtKB">
        <authorList>
            <consortium name="EnsemblPlants"/>
        </authorList>
    </citation>
    <scope>IDENTIFICATION</scope>
</reference>
<dbReference type="PaxDb" id="3218-PP1S130_271V6.1"/>
<reference evidence="1 3" key="1">
    <citation type="journal article" date="2008" name="Science">
        <title>The Physcomitrella genome reveals evolutionary insights into the conquest of land by plants.</title>
        <authorList>
            <person name="Rensing S."/>
            <person name="Lang D."/>
            <person name="Zimmer A."/>
            <person name="Terry A."/>
            <person name="Salamov A."/>
            <person name="Shapiro H."/>
            <person name="Nishiyama T."/>
            <person name="Perroud P.-F."/>
            <person name="Lindquist E."/>
            <person name="Kamisugi Y."/>
            <person name="Tanahashi T."/>
            <person name="Sakakibara K."/>
            <person name="Fujita T."/>
            <person name="Oishi K."/>
            <person name="Shin-I T."/>
            <person name="Kuroki Y."/>
            <person name="Toyoda A."/>
            <person name="Suzuki Y."/>
            <person name="Hashimoto A."/>
            <person name="Yamaguchi K."/>
            <person name="Sugano A."/>
            <person name="Kohara Y."/>
            <person name="Fujiyama A."/>
            <person name="Anterola A."/>
            <person name="Aoki S."/>
            <person name="Ashton N."/>
            <person name="Barbazuk W.B."/>
            <person name="Barker E."/>
            <person name="Bennetzen J."/>
            <person name="Bezanilla M."/>
            <person name="Blankenship R."/>
            <person name="Cho S.H."/>
            <person name="Dutcher S."/>
            <person name="Estelle M."/>
            <person name="Fawcett J.A."/>
            <person name="Gundlach H."/>
            <person name="Hanada K."/>
            <person name="Heyl A."/>
            <person name="Hicks K.A."/>
            <person name="Hugh J."/>
            <person name="Lohr M."/>
            <person name="Mayer K."/>
            <person name="Melkozernov A."/>
            <person name="Murata T."/>
            <person name="Nelson D."/>
            <person name="Pils B."/>
            <person name="Prigge M."/>
            <person name="Reiss B."/>
            <person name="Renner T."/>
            <person name="Rombauts S."/>
            <person name="Rushton P."/>
            <person name="Sanderfoot A."/>
            <person name="Schween G."/>
            <person name="Shiu S.-H."/>
            <person name="Stueber K."/>
            <person name="Theodoulou F.L."/>
            <person name="Tu H."/>
            <person name="Van de Peer Y."/>
            <person name="Verrier P.J."/>
            <person name="Waters E."/>
            <person name="Wood A."/>
            <person name="Yang L."/>
            <person name="Cove D."/>
            <person name="Cuming A."/>
            <person name="Hasebe M."/>
            <person name="Lucas S."/>
            <person name="Mishler D.B."/>
            <person name="Reski R."/>
            <person name="Grigoriev I."/>
            <person name="Quatrano R.S."/>
            <person name="Boore J.L."/>
        </authorList>
    </citation>
    <scope>NUCLEOTIDE SEQUENCE [LARGE SCALE GENOMIC DNA]</scope>
    <source>
        <strain evidence="2 3">cv. Gransden 2004</strain>
    </source>
</reference>